<organism evidence="3 4">
    <name type="scientific">Alkalicoccus daliensis</name>
    <dbReference type="NCBI Taxonomy" id="745820"/>
    <lineage>
        <taxon>Bacteria</taxon>
        <taxon>Bacillati</taxon>
        <taxon>Bacillota</taxon>
        <taxon>Bacilli</taxon>
        <taxon>Bacillales</taxon>
        <taxon>Bacillaceae</taxon>
        <taxon>Alkalicoccus</taxon>
    </lineage>
</organism>
<dbReference type="PANTHER" id="PTHR33393">
    <property type="entry name" value="POLYGLUTAMINE SYNTHESIS ACCESSORY PROTEIN RV0574C-RELATED"/>
    <property type="match status" value="1"/>
</dbReference>
<dbReference type="Gene3D" id="3.60.21.10">
    <property type="match status" value="1"/>
</dbReference>
<dbReference type="Proteomes" id="UP000198778">
    <property type="component" value="Unassembled WGS sequence"/>
</dbReference>
<dbReference type="SUPFAM" id="SSF56300">
    <property type="entry name" value="Metallo-dependent phosphatases"/>
    <property type="match status" value="1"/>
</dbReference>
<dbReference type="AlphaFoldDB" id="A0A1H0GI70"/>
<gene>
    <name evidence="3" type="ORF">SAMN04488053_106120</name>
</gene>
<protein>
    <submittedName>
        <fullName evidence="3">TupA-like ATPgrasp</fullName>
    </submittedName>
</protein>
<dbReference type="EMBL" id="FNIL01000006">
    <property type="protein sequence ID" value="SDO06606.1"/>
    <property type="molecule type" value="Genomic_DNA"/>
</dbReference>
<feature type="domain" description="Capsule synthesis protein CapA" evidence="2">
    <location>
        <begin position="5"/>
        <end position="264"/>
    </location>
</feature>
<dbReference type="InterPro" id="IPR019079">
    <property type="entry name" value="Capsule_synth_CapA"/>
</dbReference>
<name>A0A1H0GI70_9BACI</name>
<dbReference type="InterPro" id="IPR052169">
    <property type="entry name" value="CW_Biosynth-Accessory"/>
</dbReference>
<dbReference type="PANTHER" id="PTHR33393:SF11">
    <property type="entry name" value="POLYGLUTAMINE SYNTHESIS ACCESSORY PROTEIN RV0574C-RELATED"/>
    <property type="match status" value="1"/>
</dbReference>
<comment type="similarity">
    <text evidence="1">Belongs to the CapA family.</text>
</comment>
<dbReference type="SMART" id="SM00854">
    <property type="entry name" value="PGA_cap"/>
    <property type="match status" value="1"/>
</dbReference>
<dbReference type="STRING" id="745820.SAMN04488053_106120"/>
<evidence type="ECO:0000256" key="1">
    <source>
        <dbReference type="ARBA" id="ARBA00005662"/>
    </source>
</evidence>
<dbReference type="CDD" id="cd07381">
    <property type="entry name" value="MPP_CapA"/>
    <property type="match status" value="1"/>
</dbReference>
<dbReference type="RefSeq" id="WP_175444263.1">
    <property type="nucleotide sequence ID" value="NZ_FNIL01000006.1"/>
</dbReference>
<evidence type="ECO:0000259" key="2">
    <source>
        <dbReference type="SMART" id="SM00854"/>
    </source>
</evidence>
<evidence type="ECO:0000313" key="3">
    <source>
        <dbReference type="EMBL" id="SDO06606.1"/>
    </source>
</evidence>
<keyword evidence="4" id="KW-1185">Reference proteome</keyword>
<accession>A0A1H0GI70</accession>
<evidence type="ECO:0000313" key="4">
    <source>
        <dbReference type="Proteomes" id="UP000198778"/>
    </source>
</evidence>
<dbReference type="Pfam" id="PF09587">
    <property type="entry name" value="PGA_cap"/>
    <property type="match status" value="1"/>
</dbReference>
<dbReference type="InterPro" id="IPR029465">
    <property type="entry name" value="ATPgrasp_TupA"/>
</dbReference>
<reference evidence="4" key="1">
    <citation type="submission" date="2016-10" db="EMBL/GenBank/DDBJ databases">
        <authorList>
            <person name="Varghese N."/>
            <person name="Submissions S."/>
        </authorList>
    </citation>
    <scope>NUCLEOTIDE SEQUENCE [LARGE SCALE GENOMIC DNA]</scope>
    <source>
        <strain evidence="4">CGMCC 1.10369</strain>
    </source>
</reference>
<sequence>MSKYIITFAGDTSLGDGYLSTDKRVNEKKRLQSDPFSFFEDVAPFIKKSDFFILNLETVLAVDPPSYLKDKKFPNWDDPSRTPKVLNQLGVDAVTLANNHTRDFGPKILLDTINVLDKAKIKHIGAGADSGEASKHLKIEIKGSFPKKTIYVFNGMRATRRYRDYYEFLAKKDTPGVNSLNENRMTRRITAVKEKDPNSIVIVCAHWAEADYKWIGESAQIRARKFVDAGADFVIAHGTHMANHIEKYESGIIAYSLGNFVFNAPGRYAKMGAPPYSMIANLTIEEENSEWNIKPAFYPIMTDNKQNGFHCRFTTYEETVELLGHLNERQYLGTPKEIIRKDNERYYFDIEYAGENIKLVPDELEQLLPKTSLTSKTDFEDLEDFSEEVEQLKEIQDKIDDYLVQYYRKFYNNSSVTTDKEKLSMLSKVVDKRYLSHGFLKKFERKKIPMTNSLSFRDIMVEKSAMRKLGYKEYSWQLDRKTKAYEFADTIGLRRPESDSQIYRFEEIKGKAGPIVIKPVQSTGSMGVYLIFNENRILSARGGHYLNSWGEIEAEMRPELEAVYQGNPRGALRKDEWIVEELILRAPDSTEPPLDYKFYCFYGEVVFVLEADRSDSSGFSTWDRDGNLIQTGWQDNKLREGVGFSHQDAEVAIQASLQVPSPFVRMDMLKSHDGIVFGEATPRPGRFHLFNKEFDRTLGKAYREAEARLLQDLLRGKKFDAFTKHFDV</sequence>
<proteinExistence type="inferred from homology"/>
<dbReference type="Pfam" id="PF14305">
    <property type="entry name" value="ATPgrasp_TupA"/>
    <property type="match status" value="1"/>
</dbReference>
<dbReference type="SUPFAM" id="SSF56059">
    <property type="entry name" value="Glutathione synthetase ATP-binding domain-like"/>
    <property type="match status" value="1"/>
</dbReference>
<dbReference type="InterPro" id="IPR029052">
    <property type="entry name" value="Metallo-depent_PP-like"/>
</dbReference>